<comment type="caution">
    <text evidence="1">The sequence shown here is derived from an EMBL/GenBank/DDBJ whole genome shotgun (WGS) entry which is preliminary data.</text>
</comment>
<evidence type="ECO:0000313" key="1">
    <source>
        <dbReference type="EMBL" id="MPN22968.1"/>
    </source>
</evidence>
<proteinExistence type="predicted"/>
<accession>A0A645G7V5</accession>
<protein>
    <submittedName>
        <fullName evidence="1">Uncharacterized protein</fullName>
    </submittedName>
</protein>
<sequence length="132" mass="14878">MCGGQQDLRHLFAVHIGWGRNGQHHACHGIRQRPVDELLGDKRFVRHDDLFAVPVADGRRAGIDLRYAACQIANGHGVTNTNRLFKQDDQAGDKVGENFLQTKAQTDAECRHQPLQFRPLNPDHREAHQTAN</sequence>
<gene>
    <name evidence="1" type="ORF">SDC9_170353</name>
</gene>
<organism evidence="1">
    <name type="scientific">bioreactor metagenome</name>
    <dbReference type="NCBI Taxonomy" id="1076179"/>
    <lineage>
        <taxon>unclassified sequences</taxon>
        <taxon>metagenomes</taxon>
        <taxon>ecological metagenomes</taxon>
    </lineage>
</organism>
<reference evidence="1" key="1">
    <citation type="submission" date="2019-08" db="EMBL/GenBank/DDBJ databases">
        <authorList>
            <person name="Kucharzyk K."/>
            <person name="Murdoch R.W."/>
            <person name="Higgins S."/>
            <person name="Loffler F."/>
        </authorList>
    </citation>
    <scope>NUCLEOTIDE SEQUENCE</scope>
</reference>
<dbReference type="EMBL" id="VSSQ01071342">
    <property type="protein sequence ID" value="MPN22968.1"/>
    <property type="molecule type" value="Genomic_DNA"/>
</dbReference>
<dbReference type="AlphaFoldDB" id="A0A645G7V5"/>
<name>A0A645G7V5_9ZZZZ</name>